<dbReference type="GO" id="GO:0070206">
    <property type="term" value="P:protein trimerization"/>
    <property type="evidence" value="ECO:0007669"/>
    <property type="project" value="InterPro"/>
</dbReference>
<dbReference type="GO" id="GO:0043093">
    <property type="term" value="P:FtsZ-dependent cytokinesis"/>
    <property type="evidence" value="ECO:0007669"/>
    <property type="project" value="UniProtKB-UniRule"/>
</dbReference>
<comment type="function">
    <text evidence="1">Mediates coordination of peptidoglycan synthesis and outer membrane constriction during cell division.</text>
</comment>
<dbReference type="GO" id="GO:0030288">
    <property type="term" value="C:outer membrane-bounded periplasmic space"/>
    <property type="evidence" value="ECO:0007669"/>
    <property type="project" value="UniProtKB-UniRule"/>
</dbReference>
<gene>
    <name evidence="4" type="primary">ybgF</name>
    <name evidence="1" type="synonym">cpoB</name>
    <name evidence="4" type="ORF">EOI86_21830</name>
</gene>
<evidence type="ECO:0000256" key="2">
    <source>
        <dbReference type="SAM" id="MobiDB-lite"/>
    </source>
</evidence>
<dbReference type="AlphaFoldDB" id="A0A3S2Z5V5"/>
<feature type="region of interest" description="Disordered" evidence="2">
    <location>
        <begin position="156"/>
        <end position="176"/>
    </location>
</feature>
<comment type="subcellular location">
    <subcellularLocation>
        <location evidence="1">Periplasm</location>
    </subcellularLocation>
</comment>
<dbReference type="OrthoDB" id="7185608at2"/>
<dbReference type="EMBL" id="SADE01000004">
    <property type="protein sequence ID" value="RVU33784.1"/>
    <property type="molecule type" value="Genomic_DNA"/>
</dbReference>
<dbReference type="InterPro" id="IPR011990">
    <property type="entry name" value="TPR-like_helical_dom_sf"/>
</dbReference>
<comment type="caution">
    <text evidence="4">The sequence shown here is derived from an EMBL/GenBank/DDBJ whole genome shotgun (WGS) entry which is preliminary data.</text>
</comment>
<keyword evidence="1" id="KW-0574">Periplasm</keyword>
<accession>A0A3S2Z5V5</accession>
<dbReference type="Proteomes" id="UP000287447">
    <property type="component" value="Unassembled WGS sequence"/>
</dbReference>
<dbReference type="Pfam" id="PF13174">
    <property type="entry name" value="TPR_6"/>
    <property type="match status" value="1"/>
</dbReference>
<keyword evidence="5" id="KW-1185">Reference proteome</keyword>
<dbReference type="Gene3D" id="1.20.5.110">
    <property type="match status" value="1"/>
</dbReference>
<keyword evidence="1" id="KW-0732">Signal</keyword>
<dbReference type="InterPro" id="IPR032519">
    <property type="entry name" value="YbgF_tri"/>
</dbReference>
<dbReference type="Pfam" id="PF16331">
    <property type="entry name" value="TolA_bind_tri"/>
    <property type="match status" value="1"/>
</dbReference>
<evidence type="ECO:0000313" key="4">
    <source>
        <dbReference type="EMBL" id="RVU33784.1"/>
    </source>
</evidence>
<dbReference type="InterPro" id="IPR014162">
    <property type="entry name" value="CpoB_C"/>
</dbReference>
<dbReference type="RefSeq" id="WP_127767814.1">
    <property type="nucleotide sequence ID" value="NZ_SADE01000004.1"/>
</dbReference>
<protein>
    <recommendedName>
        <fullName evidence="1">Cell division coordinator CpoB</fullName>
    </recommendedName>
</protein>
<dbReference type="InterPro" id="IPR034706">
    <property type="entry name" value="CpoB"/>
</dbReference>
<feature type="compositionally biased region" description="Low complexity" evidence="2">
    <location>
        <begin position="156"/>
        <end position="172"/>
    </location>
</feature>
<reference evidence="5" key="1">
    <citation type="submission" date="2019-01" db="EMBL/GenBank/DDBJ databases">
        <title>Gri0909 isolated from a small marine red alga.</title>
        <authorList>
            <person name="Kim J."/>
            <person name="Jeong S.E."/>
            <person name="Jeon C.O."/>
        </authorList>
    </citation>
    <scope>NUCLEOTIDE SEQUENCE [LARGE SCALE GENOMIC DNA]</scope>
    <source>
        <strain evidence="5">Gri0909</strain>
    </source>
</reference>
<comment type="similarity">
    <text evidence="1">Belongs to the CpoB family.</text>
</comment>
<dbReference type="NCBIfam" id="TIGR02795">
    <property type="entry name" value="tol_pal_ybgF"/>
    <property type="match status" value="1"/>
</dbReference>
<keyword evidence="1" id="KW-0132">Cell division</keyword>
<evidence type="ECO:0000256" key="1">
    <source>
        <dbReference type="HAMAP-Rule" id="MF_02066"/>
    </source>
</evidence>
<feature type="compositionally biased region" description="Pro residues" evidence="2">
    <location>
        <begin position="242"/>
        <end position="256"/>
    </location>
</feature>
<feature type="region of interest" description="Disordered" evidence="2">
    <location>
        <begin position="214"/>
        <end position="275"/>
    </location>
</feature>
<dbReference type="Pfam" id="PF13432">
    <property type="entry name" value="TPR_16"/>
    <property type="match status" value="1"/>
</dbReference>
<feature type="domain" description="YbgF trimerisation" evidence="3">
    <location>
        <begin position="88"/>
        <end position="146"/>
    </location>
</feature>
<dbReference type="InterPro" id="IPR019734">
    <property type="entry name" value="TPR_rpt"/>
</dbReference>
<dbReference type="Gene3D" id="1.25.40.10">
    <property type="entry name" value="Tetratricopeptide repeat domain"/>
    <property type="match status" value="1"/>
</dbReference>
<sequence length="400" mass="41444">MFIKAVSSVTRSILRTTCNLAVAVALAVAISGGVVLTAVTPAFAQDSSISQQLQRLRRDITDLQRTVFTGATPPADAVAAAQAPSAESAQATARLQLRIQALEREIRTLTGRIEETGFQLNSISNRLDKLVSDVDFRLQALERGTPVQGQVGAVQQPGAVPSSAAQQSAPVGTIAQSGTQTGTTVITSQGSVSNQPAQAAGGVQPGAQVLGQVSQTQLQQSQAGGTVTPSASQPQVAATQPAAPPPAPPAAAPGPAPVNSAAPQTANRATLPPGSEKEQYQYAYGLLRQDLEQAEGAFKAFLDEHPEGPFAGNAMYWLGETHYARSNFRDAAAVFVDAYTNFPKSPKASASLLKLGMSLGQLGKKDAACASFAELKTKYPNSDSRVLERADAEAGKVGCP</sequence>
<name>A0A3S2Z5V5_9PROT</name>
<dbReference type="HAMAP" id="MF_02066">
    <property type="entry name" value="CpoB"/>
    <property type="match status" value="1"/>
</dbReference>
<evidence type="ECO:0000259" key="3">
    <source>
        <dbReference type="Pfam" id="PF16331"/>
    </source>
</evidence>
<keyword evidence="1" id="KW-0131">Cell cycle</keyword>
<proteinExistence type="inferred from homology"/>
<organism evidence="4 5">
    <name type="scientific">Hwanghaeella grinnelliae</name>
    <dbReference type="NCBI Taxonomy" id="2500179"/>
    <lineage>
        <taxon>Bacteria</taxon>
        <taxon>Pseudomonadati</taxon>
        <taxon>Pseudomonadota</taxon>
        <taxon>Alphaproteobacteria</taxon>
        <taxon>Rhodospirillales</taxon>
        <taxon>Rhodospirillaceae</taxon>
        <taxon>Hwanghaeella</taxon>
    </lineage>
</organism>
<evidence type="ECO:0000313" key="5">
    <source>
        <dbReference type="Proteomes" id="UP000287447"/>
    </source>
</evidence>
<dbReference type="SUPFAM" id="SSF48452">
    <property type="entry name" value="TPR-like"/>
    <property type="match status" value="1"/>
</dbReference>
<feature type="compositionally biased region" description="Low complexity" evidence="2">
    <location>
        <begin position="214"/>
        <end position="241"/>
    </location>
</feature>